<dbReference type="GO" id="GO:0070475">
    <property type="term" value="P:rRNA base methylation"/>
    <property type="evidence" value="ECO:0007669"/>
    <property type="project" value="InterPro"/>
</dbReference>
<reference evidence="3" key="2">
    <citation type="submission" date="2016-05" db="EMBL/GenBank/DDBJ databases">
        <authorList>
            <person name="Lavstsen T."/>
            <person name="Jespersen J.S."/>
        </authorList>
    </citation>
    <scope>NUCLEOTIDE SEQUENCE [LARGE SCALE GENOMIC DNA]</scope>
</reference>
<feature type="domain" description="25S rRNA (uridine-N(3))-methyltransferase BMT5-like" evidence="1">
    <location>
        <begin position="139"/>
        <end position="310"/>
    </location>
</feature>
<sequence length="383" mass="44320">MTTVLLYKCQLKRCFIKKVANFNSGRYKLSEIKKESGIFEKLLLVGGYDVGGRTAATDFVAASVSTTGMQMNSNDVKSELLKNYEHVIEHYDGLRQKLVQRGEPPQGSYEKYVYDCVLKKPCKDLLIADVIYENKKNILCIGEGNLSFSALLQRNLPLCKVVATSMENETLLVKNYGKVFTKYLKMLEANGGIYIPNVNVETVDTQFLKNIFDVVIFNFPFVLPEEEFVRGKWHLRGNVEKGNKSDKDEYVKYYRKAEYLLLNKLIYQLFKSSSTLLRDQGYLHLRMNDKYMTCHFPKEFNLSFVQRFDFYNAYSTIYKPMRYIPSMYNSSFFHPKKVGKKNVVFTSNGRVFKSFKMEHTSTLVFKKGGIGEGVSGYRKDQSW</sequence>
<name>A0A1A8VSN5_PLAOA</name>
<dbReference type="AlphaFoldDB" id="A0A1A8VSN5"/>
<dbReference type="GO" id="GO:0070042">
    <property type="term" value="F:rRNA (uridine-N3-)-methyltransferase activity"/>
    <property type="evidence" value="ECO:0007669"/>
    <property type="project" value="InterPro"/>
</dbReference>
<reference evidence="4 5" key="1">
    <citation type="submission" date="2016-05" db="EMBL/GenBank/DDBJ databases">
        <authorList>
            <person name="Naeem Raeece"/>
        </authorList>
    </citation>
    <scope>NUCLEOTIDE SEQUENCE [LARGE SCALE GENOMIC DNA]</scope>
</reference>
<evidence type="ECO:0000313" key="2">
    <source>
        <dbReference type="EMBL" id="SBS81213.1"/>
    </source>
</evidence>
<organism evidence="3 4">
    <name type="scientific">Plasmodium ovale curtisi</name>
    <dbReference type="NCBI Taxonomy" id="864141"/>
    <lineage>
        <taxon>Eukaryota</taxon>
        <taxon>Sar</taxon>
        <taxon>Alveolata</taxon>
        <taxon>Apicomplexa</taxon>
        <taxon>Aconoidasida</taxon>
        <taxon>Haemosporida</taxon>
        <taxon>Plasmodiidae</taxon>
        <taxon>Plasmodium</taxon>
        <taxon>Plasmodium (Plasmodium)</taxon>
    </lineage>
</organism>
<dbReference type="EMBL" id="FLQV01000145">
    <property type="protein sequence ID" value="SBS82683.1"/>
    <property type="molecule type" value="Genomic_DNA"/>
</dbReference>
<evidence type="ECO:0000313" key="4">
    <source>
        <dbReference type="Proteomes" id="UP000078546"/>
    </source>
</evidence>
<protein>
    <recommendedName>
        <fullName evidence="1">25S rRNA (uridine-N(3))-methyltransferase BMT5-like domain-containing protein</fullName>
    </recommendedName>
</protein>
<dbReference type="EMBL" id="FLQU01000134">
    <property type="protein sequence ID" value="SBS81213.1"/>
    <property type="molecule type" value="Genomic_DNA"/>
</dbReference>
<dbReference type="InterPro" id="IPR019446">
    <property type="entry name" value="BMT5-like"/>
</dbReference>
<dbReference type="VEuPathDB" id="PlasmoDB:PocGH01_05027200"/>
<dbReference type="InterPro" id="IPR029063">
    <property type="entry name" value="SAM-dependent_MTases_sf"/>
</dbReference>
<evidence type="ECO:0000313" key="5">
    <source>
        <dbReference type="Proteomes" id="UP000078560"/>
    </source>
</evidence>
<gene>
    <name evidence="3" type="ORF">POVCU1_008280</name>
    <name evidence="2" type="ORF">POVCU2_0009150</name>
</gene>
<dbReference type="Proteomes" id="UP000078546">
    <property type="component" value="Unassembled WGS sequence"/>
</dbReference>
<proteinExistence type="predicted"/>
<accession>A0A1A8VSN5</accession>
<dbReference type="Pfam" id="PF10354">
    <property type="entry name" value="BMT5-like"/>
    <property type="match status" value="1"/>
</dbReference>
<dbReference type="Proteomes" id="UP000078560">
    <property type="component" value="Unassembled WGS sequence"/>
</dbReference>
<dbReference type="Gene3D" id="3.40.50.150">
    <property type="entry name" value="Vaccinia Virus protein VP39"/>
    <property type="match status" value="1"/>
</dbReference>
<evidence type="ECO:0000259" key="1">
    <source>
        <dbReference type="Pfam" id="PF10354"/>
    </source>
</evidence>
<evidence type="ECO:0000313" key="3">
    <source>
        <dbReference type="EMBL" id="SBS82683.1"/>
    </source>
</evidence>